<dbReference type="CDD" id="cd00377">
    <property type="entry name" value="ICL_PEPM"/>
    <property type="match status" value="1"/>
</dbReference>
<comment type="similarity">
    <text evidence="1">Belongs to the isocitrate lyase/PEP mutase superfamily. PEP mutase family.</text>
</comment>
<dbReference type="Proteomes" id="UP000223968">
    <property type="component" value="Unassembled WGS sequence"/>
</dbReference>
<protein>
    <recommendedName>
        <fullName evidence="4">Phosphoenolpyruvate phosphomutase</fullName>
    </recommendedName>
</protein>
<reference evidence="2 3" key="1">
    <citation type="submission" date="2017-10" db="EMBL/GenBank/DDBJ databases">
        <title>Comparative genomics in systemic dimorphic fungi from Ajellomycetaceae.</title>
        <authorList>
            <person name="Munoz J.F."/>
            <person name="Mcewen J.G."/>
            <person name="Clay O.K."/>
            <person name="Cuomo C.A."/>
        </authorList>
    </citation>
    <scope>NUCLEOTIDE SEQUENCE [LARGE SCALE GENOMIC DNA]</scope>
    <source>
        <strain evidence="2 3">UAMH5409</strain>
    </source>
</reference>
<dbReference type="Gene3D" id="3.20.20.60">
    <property type="entry name" value="Phosphoenolpyruvate-binding domains"/>
    <property type="match status" value="1"/>
</dbReference>
<dbReference type="InterPro" id="IPR039556">
    <property type="entry name" value="ICL/PEPM"/>
</dbReference>
<evidence type="ECO:0000313" key="2">
    <source>
        <dbReference type="EMBL" id="PGH15474.1"/>
    </source>
</evidence>
<name>A0A2B7XUN0_9EURO</name>
<evidence type="ECO:0000313" key="3">
    <source>
        <dbReference type="Proteomes" id="UP000223968"/>
    </source>
</evidence>
<proteinExistence type="inferred from homology"/>
<dbReference type="InterPro" id="IPR040442">
    <property type="entry name" value="Pyrv_kinase-like_dom_sf"/>
</dbReference>
<dbReference type="AlphaFoldDB" id="A0A2B7XUN0"/>
<dbReference type="STRING" id="1447875.A0A2B7XUN0"/>
<keyword evidence="3" id="KW-1185">Reference proteome</keyword>
<sequence>MAIPFRTVLAQNKGQVRICEAHDRTSIELVRDTIADNGQFFDGIWISGLTQTTHLGIPDTELISPLQRAILMTPVYKPMQKNGRPLCATFDADSGGDVKDIPALVSVLAINGVSMVIIEDKPVARPGGKVNSLLAKSNIQGQADMHAFAKVIRAFKAAAAERDVMITARIESFTTRLAKSDPDEEQRSFRAALEDALTRAEVYTNAGADAIMIHSRSKEPDEILKFLKDFRARDATTPLVVVPTTYCKTKRRVLAAAGANVFIYANHLMRAKIKAAAEMVEKGLAENPELFARDDELRLCVEARNYGCLLRKLGERRCLGEWDDSREDHLCGLAAEKDAIEKIRGVVKDLAGGQLSGCEADDRIIAVDELLKINACHVSPLEHMRG</sequence>
<dbReference type="PANTHER" id="PTHR42905:SF7">
    <property type="entry name" value="PHOSPHOENOLPYRUVATE PHOSPHOMUTASE"/>
    <property type="match status" value="1"/>
</dbReference>
<dbReference type="PANTHER" id="PTHR42905">
    <property type="entry name" value="PHOSPHOENOLPYRUVATE CARBOXYLASE"/>
    <property type="match status" value="1"/>
</dbReference>
<dbReference type="InterPro" id="IPR015813">
    <property type="entry name" value="Pyrv/PenolPyrv_kinase-like_dom"/>
</dbReference>
<accession>A0A2B7XUN0</accession>
<dbReference type="GO" id="GO:0003824">
    <property type="term" value="F:catalytic activity"/>
    <property type="evidence" value="ECO:0007669"/>
    <property type="project" value="InterPro"/>
</dbReference>
<evidence type="ECO:0000256" key="1">
    <source>
        <dbReference type="ARBA" id="ARBA00038455"/>
    </source>
</evidence>
<dbReference type="OrthoDB" id="1923844at2759"/>
<gene>
    <name evidence="2" type="ORF">AJ79_02451</name>
</gene>
<dbReference type="EMBL" id="PDNB01000025">
    <property type="protein sequence ID" value="PGH15474.1"/>
    <property type="molecule type" value="Genomic_DNA"/>
</dbReference>
<organism evidence="2 3">
    <name type="scientific">Helicocarpus griseus UAMH5409</name>
    <dbReference type="NCBI Taxonomy" id="1447875"/>
    <lineage>
        <taxon>Eukaryota</taxon>
        <taxon>Fungi</taxon>
        <taxon>Dikarya</taxon>
        <taxon>Ascomycota</taxon>
        <taxon>Pezizomycotina</taxon>
        <taxon>Eurotiomycetes</taxon>
        <taxon>Eurotiomycetidae</taxon>
        <taxon>Onygenales</taxon>
        <taxon>Ajellomycetaceae</taxon>
        <taxon>Helicocarpus</taxon>
    </lineage>
</organism>
<evidence type="ECO:0008006" key="4">
    <source>
        <dbReference type="Google" id="ProtNLM"/>
    </source>
</evidence>
<dbReference type="SUPFAM" id="SSF51621">
    <property type="entry name" value="Phosphoenolpyruvate/pyruvate domain"/>
    <property type="match status" value="1"/>
</dbReference>
<dbReference type="Pfam" id="PF13714">
    <property type="entry name" value="PEP_mutase"/>
    <property type="match status" value="1"/>
</dbReference>
<comment type="caution">
    <text evidence="2">The sequence shown here is derived from an EMBL/GenBank/DDBJ whole genome shotgun (WGS) entry which is preliminary data.</text>
</comment>